<evidence type="ECO:0000313" key="20">
    <source>
        <dbReference type="EMBL" id="KAJ4965648.1"/>
    </source>
</evidence>
<dbReference type="Gene3D" id="3.30.200.20">
    <property type="entry name" value="Phosphorylase Kinase, domain 1"/>
    <property type="match status" value="1"/>
</dbReference>
<dbReference type="PROSITE" id="PS50011">
    <property type="entry name" value="PROTEIN_KINASE_DOM"/>
    <property type="match status" value="1"/>
</dbReference>
<dbReference type="Gene3D" id="1.10.510.10">
    <property type="entry name" value="Transferase(Phosphotransferase) domain 1"/>
    <property type="match status" value="1"/>
</dbReference>
<dbReference type="SMART" id="SM00220">
    <property type="entry name" value="S_TKc"/>
    <property type="match status" value="1"/>
</dbReference>
<dbReference type="InterPro" id="IPR000858">
    <property type="entry name" value="S_locus_glycoprot_dom"/>
</dbReference>
<dbReference type="EMBL" id="JAMYWD010000007">
    <property type="protein sequence ID" value="KAJ4965648.1"/>
    <property type="molecule type" value="Genomic_DNA"/>
</dbReference>
<dbReference type="Pfam" id="PF07714">
    <property type="entry name" value="PK_Tyr_Ser-Thr"/>
    <property type="match status" value="1"/>
</dbReference>
<comment type="similarity">
    <text evidence="14">Belongs to the protein kinase superfamily. Ser/Thr protein kinase family.</text>
</comment>
<feature type="chain" id="PRO_5040310846" description="Receptor-like serine/threonine-protein kinase" evidence="16">
    <location>
        <begin position="30"/>
        <end position="821"/>
    </location>
</feature>
<keyword evidence="7 14" id="KW-0547">Nucleotide-binding</keyword>
<evidence type="ECO:0000256" key="7">
    <source>
        <dbReference type="ARBA" id="ARBA00022741"/>
    </source>
</evidence>
<dbReference type="InterPro" id="IPR024171">
    <property type="entry name" value="SRK-like_kinase"/>
</dbReference>
<keyword evidence="9 14" id="KW-0067">ATP-binding</keyword>
<evidence type="ECO:0000256" key="11">
    <source>
        <dbReference type="ARBA" id="ARBA00023136"/>
    </source>
</evidence>
<dbReference type="PANTHER" id="PTHR27002:SF851">
    <property type="entry name" value="G-TYPE LECTIN S-RECEPTOR-LIKE SERINE_THREONINE-PROTEIN KINASE SD1-1"/>
    <property type="match status" value="1"/>
</dbReference>
<dbReference type="GO" id="GO:0004674">
    <property type="term" value="F:protein serine/threonine kinase activity"/>
    <property type="evidence" value="ECO:0007669"/>
    <property type="project" value="UniProtKB-KW"/>
</dbReference>
<dbReference type="FunFam" id="3.30.200.20:FF:001037">
    <property type="entry name" value="Putative G-type lectin S-receptor-like serine/threonine-protein kinase"/>
    <property type="match status" value="1"/>
</dbReference>
<evidence type="ECO:0000256" key="1">
    <source>
        <dbReference type="ARBA" id="ARBA00004251"/>
    </source>
</evidence>
<evidence type="ECO:0000256" key="6">
    <source>
        <dbReference type="ARBA" id="ARBA00022729"/>
    </source>
</evidence>
<comment type="catalytic activity">
    <reaction evidence="14">
        <text>L-threonyl-[protein] + ATP = O-phospho-L-threonyl-[protein] + ADP + H(+)</text>
        <dbReference type="Rhea" id="RHEA:46608"/>
        <dbReference type="Rhea" id="RHEA-COMP:11060"/>
        <dbReference type="Rhea" id="RHEA-COMP:11605"/>
        <dbReference type="ChEBI" id="CHEBI:15378"/>
        <dbReference type="ChEBI" id="CHEBI:30013"/>
        <dbReference type="ChEBI" id="CHEBI:30616"/>
        <dbReference type="ChEBI" id="CHEBI:61977"/>
        <dbReference type="ChEBI" id="CHEBI:456216"/>
        <dbReference type="EC" id="2.7.11.1"/>
    </reaction>
</comment>
<dbReference type="GO" id="GO:0048544">
    <property type="term" value="P:recognition of pollen"/>
    <property type="evidence" value="ECO:0007669"/>
    <property type="project" value="InterPro"/>
</dbReference>
<dbReference type="PANTHER" id="PTHR27002">
    <property type="entry name" value="RECEPTOR-LIKE SERINE/THREONINE-PROTEIN KINASE SD1-8"/>
    <property type="match status" value="1"/>
</dbReference>
<dbReference type="GO" id="GO:0005886">
    <property type="term" value="C:plasma membrane"/>
    <property type="evidence" value="ECO:0007669"/>
    <property type="project" value="UniProtKB-SubCell"/>
</dbReference>
<dbReference type="Pfam" id="PF01453">
    <property type="entry name" value="B_lectin"/>
    <property type="match status" value="1"/>
</dbReference>
<evidence type="ECO:0000256" key="2">
    <source>
        <dbReference type="ARBA" id="ARBA00022475"/>
    </source>
</evidence>
<keyword evidence="12" id="KW-1015">Disulfide bond</keyword>
<feature type="transmembrane region" description="Helical" evidence="15">
    <location>
        <begin position="432"/>
        <end position="456"/>
    </location>
</feature>
<keyword evidence="13" id="KW-0325">Glycoprotein</keyword>
<dbReference type="PROSITE" id="PS50927">
    <property type="entry name" value="BULB_LECTIN"/>
    <property type="match status" value="1"/>
</dbReference>
<comment type="caution">
    <text evidence="20">The sequence shown here is derived from an EMBL/GenBank/DDBJ whole genome shotgun (WGS) entry which is preliminary data.</text>
</comment>
<feature type="signal peptide" evidence="16">
    <location>
        <begin position="1"/>
        <end position="29"/>
    </location>
</feature>
<evidence type="ECO:0000259" key="18">
    <source>
        <dbReference type="PROSITE" id="PS50927"/>
    </source>
</evidence>
<evidence type="ECO:0000259" key="19">
    <source>
        <dbReference type="PROSITE" id="PS50948"/>
    </source>
</evidence>
<dbReference type="InterPro" id="IPR036426">
    <property type="entry name" value="Bulb-type_lectin_dom_sf"/>
</dbReference>
<dbReference type="CDD" id="cd01098">
    <property type="entry name" value="PAN_AP_plant"/>
    <property type="match status" value="1"/>
</dbReference>
<dbReference type="EC" id="2.7.11.1" evidence="14"/>
<evidence type="ECO:0000256" key="14">
    <source>
        <dbReference type="PIRNR" id="PIRNR000641"/>
    </source>
</evidence>
<dbReference type="PIRSF" id="PIRSF000641">
    <property type="entry name" value="SRK"/>
    <property type="match status" value="1"/>
</dbReference>
<evidence type="ECO:0000256" key="8">
    <source>
        <dbReference type="ARBA" id="ARBA00022777"/>
    </source>
</evidence>
<evidence type="ECO:0000256" key="3">
    <source>
        <dbReference type="ARBA" id="ARBA00022527"/>
    </source>
</evidence>
<feature type="domain" description="Bulb-type lectin" evidence="18">
    <location>
        <begin position="31"/>
        <end position="152"/>
    </location>
</feature>
<evidence type="ECO:0000256" key="12">
    <source>
        <dbReference type="ARBA" id="ARBA00023157"/>
    </source>
</evidence>
<organism evidence="20 21">
    <name type="scientific">Protea cynaroides</name>
    <dbReference type="NCBI Taxonomy" id="273540"/>
    <lineage>
        <taxon>Eukaryota</taxon>
        <taxon>Viridiplantae</taxon>
        <taxon>Streptophyta</taxon>
        <taxon>Embryophyta</taxon>
        <taxon>Tracheophyta</taxon>
        <taxon>Spermatophyta</taxon>
        <taxon>Magnoliopsida</taxon>
        <taxon>Proteales</taxon>
        <taxon>Proteaceae</taxon>
        <taxon>Protea</taxon>
    </lineage>
</organism>
<dbReference type="AlphaFoldDB" id="A0A9Q0K855"/>
<comment type="catalytic activity">
    <reaction evidence="14">
        <text>L-seryl-[protein] + ATP = O-phospho-L-seryl-[protein] + ADP + H(+)</text>
        <dbReference type="Rhea" id="RHEA:17989"/>
        <dbReference type="Rhea" id="RHEA-COMP:9863"/>
        <dbReference type="Rhea" id="RHEA-COMP:11604"/>
        <dbReference type="ChEBI" id="CHEBI:15378"/>
        <dbReference type="ChEBI" id="CHEBI:29999"/>
        <dbReference type="ChEBI" id="CHEBI:30616"/>
        <dbReference type="ChEBI" id="CHEBI:83421"/>
        <dbReference type="ChEBI" id="CHEBI:456216"/>
        <dbReference type="EC" id="2.7.11.1"/>
    </reaction>
</comment>
<dbReference type="GO" id="GO:0005524">
    <property type="term" value="F:ATP binding"/>
    <property type="evidence" value="ECO:0007669"/>
    <property type="project" value="UniProtKB-KW"/>
</dbReference>
<dbReference type="InterPro" id="IPR011009">
    <property type="entry name" value="Kinase-like_dom_sf"/>
</dbReference>
<evidence type="ECO:0000256" key="10">
    <source>
        <dbReference type="ARBA" id="ARBA00022989"/>
    </source>
</evidence>
<keyword evidence="3 14" id="KW-0723">Serine/threonine-protein kinase</keyword>
<feature type="domain" description="Protein kinase" evidence="17">
    <location>
        <begin position="503"/>
        <end position="781"/>
    </location>
</feature>
<protein>
    <recommendedName>
        <fullName evidence="14">Receptor-like serine/threonine-protein kinase</fullName>
        <ecNumber evidence="14">2.7.11.1</ecNumber>
    </recommendedName>
</protein>
<evidence type="ECO:0000256" key="13">
    <source>
        <dbReference type="ARBA" id="ARBA00023180"/>
    </source>
</evidence>
<keyword evidence="6 16" id="KW-0732">Signal</keyword>
<dbReference type="PROSITE" id="PS00108">
    <property type="entry name" value="PROTEIN_KINASE_ST"/>
    <property type="match status" value="1"/>
</dbReference>
<evidence type="ECO:0000256" key="4">
    <source>
        <dbReference type="ARBA" id="ARBA00022679"/>
    </source>
</evidence>
<feature type="domain" description="Apple" evidence="19">
    <location>
        <begin position="340"/>
        <end position="419"/>
    </location>
</feature>
<sequence>MNKKHPGMVSFSYFLLHLVFFCFWDLCHSASDTMIPNQSITDREMLTSSGDKFVLGFFSQGTSNNRYVGIWYNNLPEQTVIWVANRENPLAHSIGVFTLGNDGNLVISDQRQTTLWSTNSSMASGNITARLLDSGNFIVMEEGPYNPHIRVLWQSFDHPSNTFLPGMKIGVNLRTGDNWFLSSWKNMDDPALGHYTFGVDTKALNQFFIWPKTTGQPLMLVNIPEQENFFPRIVKTEEAVYLEYSSLKNSSLKTMSRLVMESSGQLKLYTWLDTSKQWTVIWSQPTEQCSVYAACGAYSICNVYKLPKCKCLPGFLPSSHQDWELGDFTYGCQRKTALQCGSQDSFLPVENVNITRSTLWLGSASAEDCKTECLNSCHCSAYAYVDVGGSNFSCFIWSGELVDIRDDNSLSQNLYVRVTGSKLRGSTRERQWIPVIAVVIFVTGILFLGMLMRWLILRKGSLGVSFSSAKLILDAPNFKEQENVAIDVPHFSFEFIEVATNNFAESNKLGQGGFGPVYKGDFPGGHGIAVKRLAKTSQQGMEEFKNEVMLIAKLQHRNLVKLLGYCIHGDEKMLIYEYMPNRSLDSFIFDETRSSLLNWEKRFSIIVGIARGLLYLHQDSRLRIIHRDLKTSNILLDEEMKPKISDFGMARIFGGDQTQANTKRVVGTYGYMSPEYALDGLFSVKSDVYSFGIIMLEIISGKKNASFYDSEHSLSFPGHAWRLWKEGTGLDLMDPSLKETCNSSEVLKSIHVGLLCVQEDAMDRPTVASVLVMLASEIATLPSPKRPAGFIKRSLSSIESSSCGPPSFSLNEVTISLIEGR</sequence>
<dbReference type="InterPro" id="IPR021820">
    <property type="entry name" value="S-locus_recpt_kinase_C"/>
</dbReference>
<dbReference type="Gene3D" id="2.90.10.10">
    <property type="entry name" value="Bulb-type lectin domain"/>
    <property type="match status" value="1"/>
</dbReference>
<evidence type="ECO:0000256" key="5">
    <source>
        <dbReference type="ARBA" id="ARBA00022692"/>
    </source>
</evidence>
<dbReference type="FunFam" id="2.90.10.10:FF:000001">
    <property type="entry name" value="G-type lectin S-receptor-like serine/threonine-protein kinase"/>
    <property type="match status" value="1"/>
</dbReference>
<evidence type="ECO:0000256" key="15">
    <source>
        <dbReference type="SAM" id="Phobius"/>
    </source>
</evidence>
<keyword evidence="4 14" id="KW-0808">Transferase</keyword>
<evidence type="ECO:0000256" key="16">
    <source>
        <dbReference type="SAM" id="SignalP"/>
    </source>
</evidence>
<dbReference type="InterPro" id="IPR000719">
    <property type="entry name" value="Prot_kinase_dom"/>
</dbReference>
<gene>
    <name evidence="20" type="ORF">NE237_017497</name>
</gene>
<dbReference type="SUPFAM" id="SSF51110">
    <property type="entry name" value="alpha-D-mannose-specific plant lectins"/>
    <property type="match status" value="1"/>
</dbReference>
<comment type="subcellular location">
    <subcellularLocation>
        <location evidence="1">Cell membrane</location>
        <topology evidence="1">Single-pass type I membrane protein</topology>
    </subcellularLocation>
</comment>
<keyword evidence="5 15" id="KW-0812">Transmembrane</keyword>
<dbReference type="SMART" id="SM00108">
    <property type="entry name" value="B_lectin"/>
    <property type="match status" value="1"/>
</dbReference>
<accession>A0A9Q0K855</accession>
<dbReference type="Proteomes" id="UP001141806">
    <property type="component" value="Unassembled WGS sequence"/>
</dbReference>
<proteinExistence type="inferred from homology"/>
<dbReference type="PROSITE" id="PS50948">
    <property type="entry name" value="PAN"/>
    <property type="match status" value="1"/>
</dbReference>
<evidence type="ECO:0000259" key="17">
    <source>
        <dbReference type="PROSITE" id="PS50011"/>
    </source>
</evidence>
<keyword evidence="10 15" id="KW-1133">Transmembrane helix</keyword>
<dbReference type="InterPro" id="IPR003609">
    <property type="entry name" value="Pan_app"/>
</dbReference>
<dbReference type="InterPro" id="IPR001245">
    <property type="entry name" value="Ser-Thr/Tyr_kinase_cat_dom"/>
</dbReference>
<dbReference type="OrthoDB" id="4062651at2759"/>
<keyword evidence="8 14" id="KW-0418">Kinase</keyword>
<keyword evidence="2" id="KW-1003">Cell membrane</keyword>
<dbReference type="FunFam" id="1.10.510.10:FF:000060">
    <property type="entry name" value="G-type lectin S-receptor-like serine/threonine-protein kinase"/>
    <property type="match status" value="1"/>
</dbReference>
<evidence type="ECO:0000313" key="21">
    <source>
        <dbReference type="Proteomes" id="UP001141806"/>
    </source>
</evidence>
<evidence type="ECO:0000256" key="9">
    <source>
        <dbReference type="ARBA" id="ARBA00022840"/>
    </source>
</evidence>
<keyword evidence="21" id="KW-1185">Reference proteome</keyword>
<dbReference type="CDD" id="cd14066">
    <property type="entry name" value="STKc_IRAK"/>
    <property type="match status" value="1"/>
</dbReference>
<dbReference type="SUPFAM" id="SSF56112">
    <property type="entry name" value="Protein kinase-like (PK-like)"/>
    <property type="match status" value="1"/>
</dbReference>
<reference evidence="20" key="1">
    <citation type="journal article" date="2023" name="Plant J.">
        <title>The genome of the king protea, Protea cynaroides.</title>
        <authorList>
            <person name="Chang J."/>
            <person name="Duong T.A."/>
            <person name="Schoeman C."/>
            <person name="Ma X."/>
            <person name="Roodt D."/>
            <person name="Barker N."/>
            <person name="Li Z."/>
            <person name="Van de Peer Y."/>
            <person name="Mizrachi E."/>
        </authorList>
    </citation>
    <scope>NUCLEOTIDE SEQUENCE</scope>
    <source>
        <tissue evidence="20">Young leaves</tissue>
    </source>
</reference>
<dbReference type="Pfam" id="PF08276">
    <property type="entry name" value="PAN_2"/>
    <property type="match status" value="1"/>
</dbReference>
<dbReference type="Pfam" id="PF00954">
    <property type="entry name" value="S_locus_glycop"/>
    <property type="match status" value="1"/>
</dbReference>
<dbReference type="InterPro" id="IPR008271">
    <property type="entry name" value="Ser/Thr_kinase_AS"/>
</dbReference>
<keyword evidence="11 15" id="KW-0472">Membrane</keyword>
<dbReference type="CDD" id="cd00028">
    <property type="entry name" value="B_lectin"/>
    <property type="match status" value="1"/>
</dbReference>
<name>A0A9Q0K855_9MAGN</name>
<dbReference type="InterPro" id="IPR001480">
    <property type="entry name" value="Bulb-type_lectin_dom"/>
</dbReference>
<dbReference type="Pfam" id="PF11883">
    <property type="entry name" value="DUF3403"/>
    <property type="match status" value="1"/>
</dbReference>
<dbReference type="SMART" id="SM00473">
    <property type="entry name" value="PAN_AP"/>
    <property type="match status" value="1"/>
</dbReference>